<organism evidence="2 3">
    <name type="scientific">candidate division TA06 bacterium B3_TA06</name>
    <dbReference type="NCBI Taxonomy" id="2012487"/>
    <lineage>
        <taxon>Bacteria</taxon>
        <taxon>Bacteria division TA06</taxon>
    </lineage>
</organism>
<dbReference type="Pfam" id="PF01797">
    <property type="entry name" value="Y1_Tnp"/>
    <property type="match status" value="1"/>
</dbReference>
<evidence type="ECO:0000313" key="2">
    <source>
        <dbReference type="EMBL" id="TKJ40894.1"/>
    </source>
</evidence>
<dbReference type="SUPFAM" id="SSF143422">
    <property type="entry name" value="Transposase IS200-like"/>
    <property type="match status" value="1"/>
</dbReference>
<gene>
    <name evidence="2" type="ORF">CEE36_09120</name>
</gene>
<dbReference type="SMART" id="SM01321">
    <property type="entry name" value="Y1_Tnp"/>
    <property type="match status" value="1"/>
</dbReference>
<protein>
    <submittedName>
        <fullName evidence="2">Transposase</fullName>
    </submittedName>
</protein>
<accession>A0A532V103</accession>
<dbReference type="GO" id="GO:0043565">
    <property type="term" value="F:sequence-specific DNA binding"/>
    <property type="evidence" value="ECO:0007669"/>
    <property type="project" value="TreeGrafter"/>
</dbReference>
<dbReference type="GO" id="GO:0004803">
    <property type="term" value="F:transposase activity"/>
    <property type="evidence" value="ECO:0007669"/>
    <property type="project" value="InterPro"/>
</dbReference>
<name>A0A532V103_UNCT6</name>
<dbReference type="NCBIfam" id="NF047646">
    <property type="entry name" value="REP_Tyr_transpos"/>
    <property type="match status" value="1"/>
</dbReference>
<dbReference type="Gene3D" id="3.30.70.1290">
    <property type="entry name" value="Transposase IS200-like"/>
    <property type="match status" value="1"/>
</dbReference>
<evidence type="ECO:0000313" key="3">
    <source>
        <dbReference type="Proteomes" id="UP000317778"/>
    </source>
</evidence>
<dbReference type="AlphaFoldDB" id="A0A532V103"/>
<dbReference type="InterPro" id="IPR002686">
    <property type="entry name" value="Transposase_17"/>
</dbReference>
<sequence length="154" mass="17989">MVQELPKRKPAPRLQCLDYKGQYAYSITICIHNKSPIFKDEKVVNDILETLHSVCSQAKFSILAYCFMPDHLHLLLGGGEDTDFVKMMKSFKQITSYRFKNSYGKLLWQRGYYDHILRKDEDIEVVARYIWGNSVRKGLVESIDDYPFSGPREI</sequence>
<dbReference type="InterPro" id="IPR052715">
    <property type="entry name" value="RAYT_transposase"/>
</dbReference>
<dbReference type="EMBL" id="NJBO01000016">
    <property type="protein sequence ID" value="TKJ40894.1"/>
    <property type="molecule type" value="Genomic_DNA"/>
</dbReference>
<comment type="caution">
    <text evidence="2">The sequence shown here is derived from an EMBL/GenBank/DDBJ whole genome shotgun (WGS) entry which is preliminary data.</text>
</comment>
<reference evidence="2 3" key="1">
    <citation type="submission" date="2017-06" db="EMBL/GenBank/DDBJ databases">
        <title>Novel microbial phyla capable of carbon fixation and sulfur reduction in deep-sea sediments.</title>
        <authorList>
            <person name="Huang J."/>
            <person name="Baker B."/>
            <person name="Wang Y."/>
        </authorList>
    </citation>
    <scope>NUCLEOTIDE SEQUENCE [LARGE SCALE GENOMIC DNA]</scope>
    <source>
        <strain evidence="2">B3_TA06</strain>
    </source>
</reference>
<dbReference type="Proteomes" id="UP000317778">
    <property type="component" value="Unassembled WGS sequence"/>
</dbReference>
<evidence type="ECO:0000259" key="1">
    <source>
        <dbReference type="SMART" id="SM01321"/>
    </source>
</evidence>
<feature type="domain" description="Transposase IS200-like" evidence="1">
    <location>
        <begin position="20"/>
        <end position="133"/>
    </location>
</feature>
<proteinExistence type="predicted"/>
<dbReference type="PANTHER" id="PTHR36966:SF1">
    <property type="entry name" value="REP-ASSOCIATED TYROSINE TRANSPOSASE"/>
    <property type="match status" value="1"/>
</dbReference>
<dbReference type="GO" id="GO:0006313">
    <property type="term" value="P:DNA transposition"/>
    <property type="evidence" value="ECO:0007669"/>
    <property type="project" value="InterPro"/>
</dbReference>
<dbReference type="InterPro" id="IPR036515">
    <property type="entry name" value="Transposase_17_sf"/>
</dbReference>
<dbReference type="PANTHER" id="PTHR36966">
    <property type="entry name" value="REP-ASSOCIATED TYROSINE TRANSPOSASE"/>
    <property type="match status" value="1"/>
</dbReference>